<comment type="subcellular location">
    <subcellularLocation>
        <location evidence="1">Cell membrane</location>
        <topology evidence="1">Multi-pass membrane protein</topology>
    </subcellularLocation>
    <subcellularLocation>
        <location evidence="7">Membrane</location>
        <topology evidence="7">Multi-pass membrane protein</topology>
    </subcellularLocation>
</comment>
<keyword evidence="10" id="KW-1185">Reference proteome</keyword>
<dbReference type="GO" id="GO:0005886">
    <property type="term" value="C:plasma membrane"/>
    <property type="evidence" value="ECO:0007669"/>
    <property type="project" value="UniProtKB-SubCell"/>
</dbReference>
<keyword evidence="5 7" id="KW-1133">Transmembrane helix</keyword>
<feature type="transmembrane region" description="Helical" evidence="7">
    <location>
        <begin position="228"/>
        <end position="246"/>
    </location>
</feature>
<feature type="transmembrane region" description="Helical" evidence="7">
    <location>
        <begin position="72"/>
        <end position="94"/>
    </location>
</feature>
<evidence type="ECO:0000256" key="1">
    <source>
        <dbReference type="ARBA" id="ARBA00004651"/>
    </source>
</evidence>
<protein>
    <recommendedName>
        <fullName evidence="7">XK-related protein</fullName>
    </recommendedName>
</protein>
<dbReference type="Proteomes" id="UP001186944">
    <property type="component" value="Unassembled WGS sequence"/>
</dbReference>
<feature type="transmembrane region" description="Helical" evidence="7">
    <location>
        <begin position="198"/>
        <end position="216"/>
    </location>
</feature>
<feature type="compositionally biased region" description="Basic and acidic residues" evidence="8">
    <location>
        <begin position="849"/>
        <end position="869"/>
    </location>
</feature>
<dbReference type="InterPro" id="IPR050895">
    <property type="entry name" value="XK-related_scramblase"/>
</dbReference>
<dbReference type="PANTHER" id="PTHR16024:SF4">
    <property type="entry name" value="XK-RELATED PROTEIN"/>
    <property type="match status" value="1"/>
</dbReference>
<evidence type="ECO:0000256" key="3">
    <source>
        <dbReference type="ARBA" id="ARBA00022475"/>
    </source>
</evidence>
<dbReference type="Pfam" id="PF09815">
    <property type="entry name" value="XK-related"/>
    <property type="match status" value="1"/>
</dbReference>
<feature type="transmembrane region" description="Helical" evidence="7">
    <location>
        <begin position="23"/>
        <end position="42"/>
    </location>
</feature>
<feature type="compositionally biased region" description="Low complexity" evidence="8">
    <location>
        <begin position="921"/>
        <end position="932"/>
    </location>
</feature>
<evidence type="ECO:0000256" key="7">
    <source>
        <dbReference type="RuleBase" id="RU910716"/>
    </source>
</evidence>
<evidence type="ECO:0000256" key="6">
    <source>
        <dbReference type="ARBA" id="ARBA00023136"/>
    </source>
</evidence>
<feature type="transmembrane region" description="Helical" evidence="7">
    <location>
        <begin position="253"/>
        <end position="278"/>
    </location>
</feature>
<dbReference type="EMBL" id="VSWD01000010">
    <property type="protein sequence ID" value="KAK3091486.1"/>
    <property type="molecule type" value="Genomic_DNA"/>
</dbReference>
<keyword evidence="6 7" id="KW-0472">Membrane</keyword>
<dbReference type="PANTHER" id="PTHR16024">
    <property type="entry name" value="XK-RELATED PROTEIN"/>
    <property type="match status" value="1"/>
</dbReference>
<feature type="transmembrane region" description="Helical" evidence="7">
    <location>
        <begin position="167"/>
        <end position="186"/>
    </location>
</feature>
<evidence type="ECO:0000256" key="5">
    <source>
        <dbReference type="ARBA" id="ARBA00022989"/>
    </source>
</evidence>
<evidence type="ECO:0000313" key="9">
    <source>
        <dbReference type="EMBL" id="KAK3091486.1"/>
    </source>
</evidence>
<feature type="compositionally biased region" description="Basic residues" evidence="8">
    <location>
        <begin position="827"/>
        <end position="841"/>
    </location>
</feature>
<dbReference type="AlphaFoldDB" id="A0AA88Y8M2"/>
<evidence type="ECO:0000313" key="10">
    <source>
        <dbReference type="Proteomes" id="UP001186944"/>
    </source>
</evidence>
<reference evidence="9" key="1">
    <citation type="submission" date="2019-08" db="EMBL/GenBank/DDBJ databases">
        <title>The improved chromosome-level genome for the pearl oyster Pinctada fucata martensii using PacBio sequencing and Hi-C.</title>
        <authorList>
            <person name="Zheng Z."/>
        </authorList>
    </citation>
    <scope>NUCLEOTIDE SEQUENCE</scope>
    <source>
        <strain evidence="9">ZZ-2019</strain>
        <tissue evidence="9">Adductor muscle</tissue>
    </source>
</reference>
<name>A0AA88Y8M2_PINIB</name>
<comment type="caution">
    <text evidence="9">The sequence shown here is derived from an EMBL/GenBank/DDBJ whole genome shotgun (WGS) entry which is preliminary data.</text>
</comment>
<dbReference type="InterPro" id="IPR018629">
    <property type="entry name" value="XK-rel"/>
</dbReference>
<comment type="similarity">
    <text evidence="2 7">Belongs to the XK family.</text>
</comment>
<accession>A0AA88Y8M2</accession>
<keyword evidence="3" id="KW-1003">Cell membrane</keyword>
<feature type="compositionally biased region" description="Polar residues" evidence="8">
    <location>
        <begin position="894"/>
        <end position="920"/>
    </location>
</feature>
<evidence type="ECO:0000256" key="8">
    <source>
        <dbReference type="SAM" id="MobiDB-lite"/>
    </source>
</evidence>
<feature type="transmembrane region" description="Helical" evidence="7">
    <location>
        <begin position="100"/>
        <end position="122"/>
    </location>
</feature>
<gene>
    <name evidence="9" type="ORF">FSP39_020197</name>
</gene>
<evidence type="ECO:0000256" key="2">
    <source>
        <dbReference type="ARBA" id="ARBA00008789"/>
    </source>
</evidence>
<organism evidence="9 10">
    <name type="scientific">Pinctada imbricata</name>
    <name type="common">Atlantic pearl-oyster</name>
    <name type="synonym">Pinctada martensii</name>
    <dbReference type="NCBI Taxonomy" id="66713"/>
    <lineage>
        <taxon>Eukaryota</taxon>
        <taxon>Metazoa</taxon>
        <taxon>Spiralia</taxon>
        <taxon>Lophotrochozoa</taxon>
        <taxon>Mollusca</taxon>
        <taxon>Bivalvia</taxon>
        <taxon>Autobranchia</taxon>
        <taxon>Pteriomorphia</taxon>
        <taxon>Pterioida</taxon>
        <taxon>Pterioidea</taxon>
        <taxon>Pteriidae</taxon>
        <taxon>Pinctada</taxon>
    </lineage>
</organism>
<feature type="region of interest" description="Disordered" evidence="8">
    <location>
        <begin position="564"/>
        <end position="608"/>
    </location>
</feature>
<keyword evidence="4 7" id="KW-0812">Transmembrane</keyword>
<evidence type="ECO:0000256" key="4">
    <source>
        <dbReference type="ARBA" id="ARBA00022692"/>
    </source>
</evidence>
<proteinExistence type="inferred from homology"/>
<sequence>MVTASTFTMQIFSFHWHVLDKSVTWSILLVHLSFMAPFHRYVKVLQLSRKAMQTQKLNDLAVTFRANNDVCLLRLVQIFLQSAPQMILQLYIILGLHSFSWLQALSLVFSLFSMAWSLTAYLDGLRLFFKDNYNRKPLSTAVHTVWNMLLITARVVAIVLFTTHFHLWIILPIGIHWLISTCWVTVQNADFGDSTCQKRLLNTIAGYIYIFCFLNFKNSQSRCRLCTYHILVLAENTILVILWFHYKSQSLIWLDVFALCMVYGGFTLGGVMMMAYYACCHPTGGKPKAQEDDQLGWFRRLQNLQPKKKPQIFESQENSFRVAEWLNASVPLSNEANSRDVSRRPSMDQNGPSLHWDEYPMQFLSSRSPNPNAHALPSRTPSIESALNYFDKYLTIDSAKSSILSASSSTHRLLDSSKKCKLPWRLDKGERSTNFDMSYGCSFIDESYTEAIPYRDNSNAETKVHFPRTSSSYAFRDCPANSAGTMYAVTGSSSNSTEVKNDDNSFCQSPEFTPIKRLSLSPLDPVKLWESTMQGSYHLCPLSDSAQASNVTLEKKNINSGMYENHQNFQNSSSGHETSSFQDYRNQSRSTSDRSTEDSGYSNLHCNPSINFDKRENKMMSDVSVIDSTVSSIHTANNESNIENNRSRKNYSLSVPLLDQIQSYCRKDSDSFTFISDTSKSTINAPTSFNCSKPGSTKSSLPGLSYLMDISDVSSSFAEMSNNVNTKEESPVALSINNTRCENETSQNSPLLLDLNKMMDLTESPYKFRFRNENQHKKTNMNPLLPNIYSDLENLNESPYKFRYKGRESDRRSRTMNSSADKENMHPFRRANRKRSSKRRLSSPTLERATFHLSERQTKPCPTYKHDGGVRVGKVSQIKNSHKASRNNYDRSTDSGYKTTMFNTSRNSTPTDRSVTDSDITSSVNYSTNSHHSSTDDSDIVIDYTRLKTPTKSCAPPKGRLNERQALQSLENLPPLSPIDHVKTQRRQAVPSYLASTPMIDTEHESSYSVEDVAPLRIFDEPSIVNV</sequence>
<feature type="compositionally biased region" description="Polar residues" evidence="8">
    <location>
        <begin position="564"/>
        <end position="587"/>
    </location>
</feature>
<feature type="transmembrane region" description="Helical" evidence="7">
    <location>
        <begin position="143"/>
        <end position="161"/>
    </location>
</feature>
<feature type="region of interest" description="Disordered" evidence="8">
    <location>
        <begin position="803"/>
        <end position="936"/>
    </location>
</feature>